<reference evidence="1" key="1">
    <citation type="journal article" date="2017" name="Res. Microbiol.">
        <title>Comparative genomics of extrachromosomal elements in Bacillus thuringiensis subsp. israelensis.</title>
        <authorList>
            <person name="Bolotin A."/>
            <person name="Gillis A."/>
            <person name="Sanchis V."/>
            <person name="Nielsen-LeRoux C."/>
            <person name="Mahillon J."/>
            <person name="Lereclus D."/>
            <person name="Sorokin A."/>
        </authorList>
    </citation>
    <scope>NUCLEOTIDE SEQUENCE</scope>
    <source>
        <strain evidence="1">AM65-52</strain>
        <plasmid evidence="1">pAM65-52-3-235K</plasmid>
    </source>
</reference>
<gene>
    <name evidence="1" type="ORF">ATN07_32235</name>
</gene>
<geneLocation type="plasmid" evidence="1">
    <name>pAM65-52-3-235K</name>
</geneLocation>
<accession>A0A160LJP6</accession>
<dbReference type="PATRIC" id="fig|1430.6.peg.1993"/>
<dbReference type="RefSeq" id="WP_000639963.1">
    <property type="nucleotide sequence ID" value="NZ_CP013278.1"/>
</dbReference>
<protein>
    <submittedName>
        <fullName evidence="1">Uncharacterized protein</fullName>
    </submittedName>
</protein>
<name>A0A160LJP6_BACTI</name>
<evidence type="ECO:0000313" key="1">
    <source>
        <dbReference type="EMBL" id="AND28400.1"/>
    </source>
</evidence>
<sequence>MIYNLKTKRFNDCYYRKINLNNVGKYVPPKWFFNFKHDLEEGYDVFTVETLEYPGEAQGVISLQARIHESTVYVKSIEAANHNKNFTRSRNRNDINTNRIYKGIGYNLVSFACQYSLEQGCGGHMYLKSKTTTTRFYTQHLKGEHLYEGSQEIVFDEKAGMDLAKTHFPGGAIQWLN</sequence>
<organism evidence="1">
    <name type="scientific">Bacillus thuringiensis subsp. israelensis</name>
    <dbReference type="NCBI Taxonomy" id="1430"/>
    <lineage>
        <taxon>Bacteria</taxon>
        <taxon>Bacillati</taxon>
        <taxon>Bacillota</taxon>
        <taxon>Bacilli</taxon>
        <taxon>Bacillales</taxon>
        <taxon>Bacillaceae</taxon>
        <taxon>Bacillus</taxon>
        <taxon>Bacillus cereus group</taxon>
    </lineage>
</organism>
<dbReference type="EMBL" id="CP013278">
    <property type="protein sequence ID" value="AND28400.1"/>
    <property type="molecule type" value="Genomic_DNA"/>
</dbReference>
<proteinExistence type="predicted"/>
<dbReference type="AlphaFoldDB" id="A0A160LJP6"/>
<keyword evidence="1" id="KW-0614">Plasmid</keyword>